<reference evidence="1" key="1">
    <citation type="journal article" date="2019" name="bioRxiv">
        <title>The Genome of the Zebra Mussel, Dreissena polymorpha: A Resource for Invasive Species Research.</title>
        <authorList>
            <person name="McCartney M.A."/>
            <person name="Auch B."/>
            <person name="Kono T."/>
            <person name="Mallez S."/>
            <person name="Zhang Y."/>
            <person name="Obille A."/>
            <person name="Becker A."/>
            <person name="Abrahante J.E."/>
            <person name="Garbe J."/>
            <person name="Badalamenti J.P."/>
            <person name="Herman A."/>
            <person name="Mangelson H."/>
            <person name="Liachko I."/>
            <person name="Sullivan S."/>
            <person name="Sone E.D."/>
            <person name="Koren S."/>
            <person name="Silverstein K.A.T."/>
            <person name="Beckman K.B."/>
            <person name="Gohl D.M."/>
        </authorList>
    </citation>
    <scope>NUCLEOTIDE SEQUENCE</scope>
    <source>
        <strain evidence="1">Duluth1</strain>
        <tissue evidence="1">Whole animal</tissue>
    </source>
</reference>
<dbReference type="EMBL" id="JAIWYP010000011">
    <property type="protein sequence ID" value="KAH3738814.1"/>
    <property type="molecule type" value="Genomic_DNA"/>
</dbReference>
<sequence length="56" mass="6105">MYAELFGCDVRTLSVTELVLLAREFKAVTNGLNSCGGAATAAGRLDVWRCVLLENW</sequence>
<keyword evidence="2" id="KW-1185">Reference proteome</keyword>
<evidence type="ECO:0000313" key="2">
    <source>
        <dbReference type="Proteomes" id="UP000828390"/>
    </source>
</evidence>
<dbReference type="AlphaFoldDB" id="A0A9D4D6E1"/>
<organism evidence="1 2">
    <name type="scientific">Dreissena polymorpha</name>
    <name type="common">Zebra mussel</name>
    <name type="synonym">Mytilus polymorpha</name>
    <dbReference type="NCBI Taxonomy" id="45954"/>
    <lineage>
        <taxon>Eukaryota</taxon>
        <taxon>Metazoa</taxon>
        <taxon>Spiralia</taxon>
        <taxon>Lophotrochozoa</taxon>
        <taxon>Mollusca</taxon>
        <taxon>Bivalvia</taxon>
        <taxon>Autobranchia</taxon>
        <taxon>Heteroconchia</taxon>
        <taxon>Euheterodonta</taxon>
        <taxon>Imparidentia</taxon>
        <taxon>Neoheterodontei</taxon>
        <taxon>Myida</taxon>
        <taxon>Dreissenoidea</taxon>
        <taxon>Dreissenidae</taxon>
        <taxon>Dreissena</taxon>
    </lineage>
</organism>
<evidence type="ECO:0000313" key="1">
    <source>
        <dbReference type="EMBL" id="KAH3738814.1"/>
    </source>
</evidence>
<proteinExistence type="predicted"/>
<dbReference type="Proteomes" id="UP000828390">
    <property type="component" value="Unassembled WGS sequence"/>
</dbReference>
<gene>
    <name evidence="1" type="ORF">DPMN_045457</name>
</gene>
<accession>A0A9D4D6E1</accession>
<reference evidence="1" key="2">
    <citation type="submission" date="2020-11" db="EMBL/GenBank/DDBJ databases">
        <authorList>
            <person name="McCartney M.A."/>
            <person name="Auch B."/>
            <person name="Kono T."/>
            <person name="Mallez S."/>
            <person name="Becker A."/>
            <person name="Gohl D.M."/>
            <person name="Silverstein K.A.T."/>
            <person name="Koren S."/>
            <person name="Bechman K.B."/>
            <person name="Herman A."/>
            <person name="Abrahante J.E."/>
            <person name="Garbe J."/>
        </authorList>
    </citation>
    <scope>NUCLEOTIDE SEQUENCE</scope>
    <source>
        <strain evidence="1">Duluth1</strain>
        <tissue evidence="1">Whole animal</tissue>
    </source>
</reference>
<name>A0A9D4D6E1_DREPO</name>
<comment type="caution">
    <text evidence="1">The sequence shown here is derived from an EMBL/GenBank/DDBJ whole genome shotgun (WGS) entry which is preliminary data.</text>
</comment>
<protein>
    <submittedName>
        <fullName evidence="1">Uncharacterized protein</fullName>
    </submittedName>
</protein>